<evidence type="ECO:0000313" key="12">
    <source>
        <dbReference type="Proteomes" id="UP001240777"/>
    </source>
</evidence>
<dbReference type="SUPFAM" id="SSF55653">
    <property type="entry name" value="Ribosomal protein L9 C-domain"/>
    <property type="match status" value="1"/>
</dbReference>
<evidence type="ECO:0000256" key="4">
    <source>
        <dbReference type="ARBA" id="ARBA00022980"/>
    </source>
</evidence>
<evidence type="ECO:0000256" key="3">
    <source>
        <dbReference type="ARBA" id="ARBA00022884"/>
    </source>
</evidence>
<feature type="domain" description="Ribosomal protein L9" evidence="8">
    <location>
        <begin position="13"/>
        <end position="40"/>
    </location>
</feature>
<reference evidence="9 11" key="3">
    <citation type="journal article" date="2024" name="Syst. Appl. Microbiol.">
        <title>Helicobacter cappadocius sp. nov., from lizards: The first psychrotrophic Helicobacter species.</title>
        <authorList>
            <person name="Aydin F."/>
            <person name="Tarhane S."/>
            <person name="Karakaya E."/>
            <person name="Abay S."/>
            <person name="Kayman T."/>
            <person name="Guran O."/>
            <person name="Bozkurt E."/>
            <person name="Uzum N."/>
            <person name="Avci A."/>
            <person name="Olgun K."/>
            <person name="Jablonski D."/>
            <person name="Guran C."/>
            <person name="Burcin Saticioglu I."/>
        </authorList>
    </citation>
    <scope>NUCLEOTIDE SEQUENCE [LARGE SCALE GENOMIC DNA]</scope>
    <source>
        <strain evidence="9">Faydin-H75</strain>
        <strain evidence="11">faydin-H76</strain>
    </source>
</reference>
<dbReference type="Pfam" id="PF01281">
    <property type="entry name" value="Ribosomal_L9_N"/>
    <property type="match status" value="1"/>
</dbReference>
<dbReference type="AlphaFoldDB" id="A0AA90TA95"/>
<dbReference type="InterPro" id="IPR036791">
    <property type="entry name" value="Ribosomal_bL9_C_sf"/>
</dbReference>
<evidence type="ECO:0000313" key="11">
    <source>
        <dbReference type="Proteomes" id="UP001177258"/>
    </source>
</evidence>
<evidence type="ECO:0000256" key="5">
    <source>
        <dbReference type="ARBA" id="ARBA00023274"/>
    </source>
</evidence>
<dbReference type="InterPro" id="IPR009027">
    <property type="entry name" value="Ribosomal_bL9/RNase_H1_N"/>
</dbReference>
<reference evidence="9" key="2">
    <citation type="submission" date="2023-07" db="EMBL/GenBank/DDBJ databases">
        <authorList>
            <person name="Aydin F."/>
            <person name="Tarhane S."/>
            <person name="Saticioglu I.B."/>
            <person name="Karakaya E."/>
            <person name="Abay S."/>
            <person name="Guran O."/>
            <person name="Bozkurt E."/>
            <person name="Uzum N."/>
            <person name="Olgun K."/>
            <person name="Jablonski D."/>
        </authorList>
    </citation>
    <scope>NUCLEOTIDE SEQUENCE</scope>
    <source>
        <strain evidence="9">Faydin-H75</strain>
    </source>
</reference>
<proteinExistence type="inferred from homology"/>
<dbReference type="Proteomes" id="UP001177258">
    <property type="component" value="Unassembled WGS sequence"/>
</dbReference>
<dbReference type="PROSITE" id="PS00651">
    <property type="entry name" value="RIBOSOMAL_L9"/>
    <property type="match status" value="1"/>
</dbReference>
<dbReference type="Pfam" id="PF03948">
    <property type="entry name" value="Ribosomal_L9_C"/>
    <property type="match status" value="1"/>
</dbReference>
<keyword evidence="2 7" id="KW-0699">rRNA-binding</keyword>
<dbReference type="Gene3D" id="3.40.5.10">
    <property type="entry name" value="Ribosomal protein L9, N-terminal domain"/>
    <property type="match status" value="1"/>
</dbReference>
<evidence type="ECO:0000259" key="8">
    <source>
        <dbReference type="PROSITE" id="PS00651"/>
    </source>
</evidence>
<reference evidence="10 12" key="1">
    <citation type="submission" date="2023-07" db="EMBL/GenBank/DDBJ databases">
        <title>Unpublished Manusciprt.</title>
        <authorList>
            <person name="Aydin F."/>
            <person name="Tarhane S."/>
            <person name="Saticioglu I.B."/>
            <person name="Karakaya E."/>
            <person name="Abay S."/>
            <person name="Guran O."/>
            <person name="Bozkurt E."/>
            <person name="Uzum N."/>
            <person name="Olgun K."/>
            <person name="Jablonski D."/>
        </authorList>
    </citation>
    <scope>NUCLEOTIDE SEQUENCE</scope>
    <source>
        <strain evidence="12">faydin-H75</strain>
        <strain evidence="10">Faydin-H76</strain>
    </source>
</reference>
<dbReference type="HAMAP" id="MF_00503">
    <property type="entry name" value="Ribosomal_bL9"/>
    <property type="match status" value="1"/>
</dbReference>
<dbReference type="GO" id="GO:0019843">
    <property type="term" value="F:rRNA binding"/>
    <property type="evidence" value="ECO:0007669"/>
    <property type="project" value="UniProtKB-UniRule"/>
</dbReference>
<dbReference type="InterPro" id="IPR036935">
    <property type="entry name" value="Ribosomal_bL9_N_sf"/>
</dbReference>
<comment type="similarity">
    <text evidence="1 7">Belongs to the bacterial ribosomal protein bL9 family.</text>
</comment>
<dbReference type="Gene3D" id="3.10.430.100">
    <property type="entry name" value="Ribosomal protein L9, C-terminal domain"/>
    <property type="match status" value="1"/>
</dbReference>
<comment type="caution">
    <text evidence="10">The sequence shown here is derived from an EMBL/GenBank/DDBJ whole genome shotgun (WGS) entry which is preliminary data.</text>
</comment>
<dbReference type="SUPFAM" id="SSF55658">
    <property type="entry name" value="L9 N-domain-like"/>
    <property type="match status" value="1"/>
</dbReference>
<accession>A0AA90TA95</accession>
<dbReference type="NCBIfam" id="TIGR00158">
    <property type="entry name" value="L9"/>
    <property type="match status" value="1"/>
</dbReference>
<evidence type="ECO:0000313" key="10">
    <source>
        <dbReference type="EMBL" id="MDP2539707.1"/>
    </source>
</evidence>
<dbReference type="FunFam" id="3.40.5.10:FF:000002">
    <property type="entry name" value="50S ribosomal protein L9"/>
    <property type="match status" value="1"/>
</dbReference>
<keyword evidence="3 7" id="KW-0694">RNA-binding</keyword>
<keyword evidence="12" id="KW-1185">Reference proteome</keyword>
<dbReference type="InterPro" id="IPR020070">
    <property type="entry name" value="Ribosomal_bL9_N"/>
</dbReference>
<evidence type="ECO:0000313" key="9">
    <source>
        <dbReference type="EMBL" id="MDO7253818.1"/>
    </source>
</evidence>
<dbReference type="Proteomes" id="UP001240777">
    <property type="component" value="Unassembled WGS sequence"/>
</dbReference>
<organism evidence="10 11">
    <name type="scientific">Helicobacter cappadocius</name>
    <dbReference type="NCBI Taxonomy" id="3063998"/>
    <lineage>
        <taxon>Bacteria</taxon>
        <taxon>Pseudomonadati</taxon>
        <taxon>Campylobacterota</taxon>
        <taxon>Epsilonproteobacteria</taxon>
        <taxon>Campylobacterales</taxon>
        <taxon>Helicobacteraceae</taxon>
        <taxon>Helicobacter</taxon>
    </lineage>
</organism>
<keyword evidence="4 7" id="KW-0689">Ribosomal protein</keyword>
<name>A0AA90TA95_9HELI</name>
<dbReference type="InterPro" id="IPR020069">
    <property type="entry name" value="Ribosomal_bL9_C"/>
</dbReference>
<gene>
    <name evidence="7 10" type="primary">rplI</name>
    <name evidence="9" type="ORF">Q5I04_07865</name>
    <name evidence="10" type="ORF">Q5I06_07970</name>
</gene>
<comment type="function">
    <text evidence="7">Binds to the 23S rRNA.</text>
</comment>
<sequence length="148" mass="16389">MKILLMEDVKGLGKTGEIHEVKDGYGQNFLIAKGKAKHATNEVINKYKADQKKKEELQALQMAERKQLATSLNELTLNITRKVGANGSLFGAITKEEIAEALEKSHRISLDKKDIELKSPIKSTGIYEIEAKLGYGISGIFKIDVMAE</sequence>
<dbReference type="RefSeq" id="WP_305517655.1">
    <property type="nucleotide sequence ID" value="NZ_JAUPEV010000015.1"/>
</dbReference>
<protein>
    <recommendedName>
        <fullName evidence="6 7">Large ribosomal subunit protein bL9</fullName>
    </recommendedName>
</protein>
<dbReference type="InterPro" id="IPR000244">
    <property type="entry name" value="Ribosomal_bL9"/>
</dbReference>
<evidence type="ECO:0000256" key="6">
    <source>
        <dbReference type="ARBA" id="ARBA00035292"/>
    </source>
</evidence>
<evidence type="ECO:0000256" key="2">
    <source>
        <dbReference type="ARBA" id="ARBA00022730"/>
    </source>
</evidence>
<evidence type="ECO:0000256" key="7">
    <source>
        <dbReference type="HAMAP-Rule" id="MF_00503"/>
    </source>
</evidence>
<dbReference type="PANTHER" id="PTHR21368">
    <property type="entry name" value="50S RIBOSOMAL PROTEIN L9"/>
    <property type="match status" value="1"/>
</dbReference>
<dbReference type="InterPro" id="IPR020594">
    <property type="entry name" value="Ribosomal_bL9_bac/chp"/>
</dbReference>
<keyword evidence="5 7" id="KW-0687">Ribonucleoprotein</keyword>
<dbReference type="EMBL" id="JAUYZK010000014">
    <property type="protein sequence ID" value="MDP2539707.1"/>
    <property type="molecule type" value="Genomic_DNA"/>
</dbReference>
<dbReference type="EMBL" id="JAUPEV010000015">
    <property type="protein sequence ID" value="MDO7253818.1"/>
    <property type="molecule type" value="Genomic_DNA"/>
</dbReference>
<evidence type="ECO:0000256" key="1">
    <source>
        <dbReference type="ARBA" id="ARBA00010605"/>
    </source>
</evidence>
<dbReference type="GO" id="GO:1990904">
    <property type="term" value="C:ribonucleoprotein complex"/>
    <property type="evidence" value="ECO:0007669"/>
    <property type="project" value="UniProtKB-KW"/>
</dbReference>
<dbReference type="GO" id="GO:0003735">
    <property type="term" value="F:structural constituent of ribosome"/>
    <property type="evidence" value="ECO:0007669"/>
    <property type="project" value="InterPro"/>
</dbReference>
<dbReference type="GO" id="GO:0006412">
    <property type="term" value="P:translation"/>
    <property type="evidence" value="ECO:0007669"/>
    <property type="project" value="UniProtKB-UniRule"/>
</dbReference>
<dbReference type="GO" id="GO:0005840">
    <property type="term" value="C:ribosome"/>
    <property type="evidence" value="ECO:0007669"/>
    <property type="project" value="UniProtKB-KW"/>
</dbReference>